<evidence type="ECO:0000256" key="3">
    <source>
        <dbReference type="ARBA" id="ARBA00023163"/>
    </source>
</evidence>
<dbReference type="GO" id="GO:0003899">
    <property type="term" value="F:DNA-directed RNA polymerase activity"/>
    <property type="evidence" value="ECO:0007669"/>
    <property type="project" value="InterPro"/>
</dbReference>
<dbReference type="InterPro" id="IPR036161">
    <property type="entry name" value="RPB6/omega-like_sf"/>
</dbReference>
<dbReference type="EMBL" id="JADXDR010000007">
    <property type="protein sequence ID" value="KAI7846194.1"/>
    <property type="molecule type" value="Genomic_DNA"/>
</dbReference>
<dbReference type="GO" id="GO:0006366">
    <property type="term" value="P:transcription by RNA polymerase II"/>
    <property type="evidence" value="ECO:0007669"/>
    <property type="project" value="TreeGrafter"/>
</dbReference>
<dbReference type="GO" id="GO:0006360">
    <property type="term" value="P:transcription by RNA polymerase I"/>
    <property type="evidence" value="ECO:0007669"/>
    <property type="project" value="TreeGrafter"/>
</dbReference>
<dbReference type="AlphaFoldDB" id="A0AAD5E366"/>
<dbReference type="NCBIfam" id="NF002208">
    <property type="entry name" value="PRK01099.1-3"/>
    <property type="match status" value="1"/>
</dbReference>
<keyword evidence="2" id="KW-0240">DNA-directed RNA polymerase</keyword>
<gene>
    <name evidence="7" type="ORF">COHA_000264</name>
</gene>
<feature type="region of interest" description="Disordered" evidence="6">
    <location>
        <begin position="1"/>
        <end position="44"/>
    </location>
</feature>
<feature type="compositionally biased region" description="Acidic residues" evidence="6">
    <location>
        <begin position="15"/>
        <end position="35"/>
    </location>
</feature>
<name>A0AAD5E366_9CHLO</name>
<evidence type="ECO:0000256" key="1">
    <source>
        <dbReference type="ARBA" id="ARBA00004123"/>
    </source>
</evidence>
<organism evidence="7 8">
    <name type="scientific">Chlorella ohadii</name>
    <dbReference type="NCBI Taxonomy" id="2649997"/>
    <lineage>
        <taxon>Eukaryota</taxon>
        <taxon>Viridiplantae</taxon>
        <taxon>Chlorophyta</taxon>
        <taxon>core chlorophytes</taxon>
        <taxon>Trebouxiophyceae</taxon>
        <taxon>Chlorellales</taxon>
        <taxon>Chlorellaceae</taxon>
        <taxon>Chlorella clade</taxon>
        <taxon>Chlorella</taxon>
    </lineage>
</organism>
<evidence type="ECO:0000256" key="6">
    <source>
        <dbReference type="SAM" id="MobiDB-lite"/>
    </source>
</evidence>
<dbReference type="SUPFAM" id="SSF63562">
    <property type="entry name" value="RPB6/omega subunit-like"/>
    <property type="match status" value="1"/>
</dbReference>
<protein>
    <submittedName>
        <fullName evidence="7">Uncharacterized protein</fullName>
    </submittedName>
</protein>
<dbReference type="InterPro" id="IPR028363">
    <property type="entry name" value="RPB6"/>
</dbReference>
<dbReference type="InterPro" id="IPR006110">
    <property type="entry name" value="Pol_omega/Rpo6/RPB6"/>
</dbReference>
<dbReference type="InterPro" id="IPR006111">
    <property type="entry name" value="Rpo6/Rpb6"/>
</dbReference>
<keyword evidence="3" id="KW-0804">Transcription</keyword>
<dbReference type="PIRSF" id="PIRSF000778">
    <property type="entry name" value="RpoK/RPB6"/>
    <property type="match status" value="1"/>
</dbReference>
<dbReference type="InterPro" id="IPR020708">
    <property type="entry name" value="DNA-dir_RNA_polK_14-18kDa_CS"/>
</dbReference>
<dbReference type="Gene3D" id="3.90.940.10">
    <property type="match status" value="1"/>
</dbReference>
<dbReference type="GO" id="GO:0005736">
    <property type="term" value="C:RNA polymerase I complex"/>
    <property type="evidence" value="ECO:0007669"/>
    <property type="project" value="TreeGrafter"/>
</dbReference>
<evidence type="ECO:0000256" key="4">
    <source>
        <dbReference type="ARBA" id="ARBA00023242"/>
    </source>
</evidence>
<accession>A0AAD5E366</accession>
<comment type="similarity">
    <text evidence="5">Belongs to the archaeal Rpo6/eukaryotic RPB6 RNA polymerase subunit family.</text>
</comment>
<evidence type="ECO:0000313" key="8">
    <source>
        <dbReference type="Proteomes" id="UP001205105"/>
    </source>
</evidence>
<dbReference type="PANTHER" id="PTHR47227">
    <property type="entry name" value="DNA-DIRECTED RNA POLYMERASE SUBUNIT K"/>
    <property type="match status" value="1"/>
</dbReference>
<evidence type="ECO:0000313" key="7">
    <source>
        <dbReference type="EMBL" id="KAI7846194.1"/>
    </source>
</evidence>
<sequence>MADEGEDLFGGGFDDFGDEEVAEQNPWAEEEELGEGLDQQQQELAGEQQVEILEQGPGQAAPAAQQQRITTRYLTKYEKARVLGTRALQISMNAPVMVEVGTETDPLEIAYKELREKKIPFIIRRYLPDNSYEDWSLSELIIPER</sequence>
<evidence type="ECO:0000256" key="2">
    <source>
        <dbReference type="ARBA" id="ARBA00022478"/>
    </source>
</evidence>
<dbReference type="PROSITE" id="PS01111">
    <property type="entry name" value="RNA_POL_K_14KD"/>
    <property type="match status" value="1"/>
</dbReference>
<reference evidence="7" key="1">
    <citation type="submission" date="2020-11" db="EMBL/GenBank/DDBJ databases">
        <title>Chlorella ohadii genome sequencing and assembly.</title>
        <authorList>
            <person name="Murik O."/>
            <person name="Treves H."/>
            <person name="Kedem I."/>
            <person name="Shotland Y."/>
            <person name="Kaplan A."/>
        </authorList>
    </citation>
    <scope>NUCLEOTIDE SEQUENCE</scope>
    <source>
        <strain evidence="7">1</strain>
    </source>
</reference>
<dbReference type="Proteomes" id="UP001205105">
    <property type="component" value="Unassembled WGS sequence"/>
</dbReference>
<dbReference type="GO" id="GO:0005665">
    <property type="term" value="C:RNA polymerase II, core complex"/>
    <property type="evidence" value="ECO:0007669"/>
    <property type="project" value="InterPro"/>
</dbReference>
<dbReference type="GO" id="GO:0003677">
    <property type="term" value="F:DNA binding"/>
    <property type="evidence" value="ECO:0007669"/>
    <property type="project" value="InterPro"/>
</dbReference>
<evidence type="ECO:0000256" key="5">
    <source>
        <dbReference type="ARBA" id="ARBA00025773"/>
    </source>
</evidence>
<comment type="subcellular location">
    <subcellularLocation>
        <location evidence="1">Nucleus</location>
    </subcellularLocation>
</comment>
<proteinExistence type="inferred from homology"/>
<dbReference type="HAMAP" id="MF_00192">
    <property type="entry name" value="RNApol_arch_Rpo6"/>
    <property type="match status" value="1"/>
</dbReference>
<dbReference type="GO" id="GO:0042797">
    <property type="term" value="P:tRNA transcription by RNA polymerase III"/>
    <property type="evidence" value="ECO:0007669"/>
    <property type="project" value="TreeGrafter"/>
</dbReference>
<keyword evidence="8" id="KW-1185">Reference proteome</keyword>
<dbReference type="SMART" id="SM01409">
    <property type="entry name" value="RNA_pol_Rpb6"/>
    <property type="match status" value="1"/>
</dbReference>
<dbReference type="GO" id="GO:0005666">
    <property type="term" value="C:RNA polymerase III complex"/>
    <property type="evidence" value="ECO:0007669"/>
    <property type="project" value="TreeGrafter"/>
</dbReference>
<dbReference type="PIRSF" id="PIRSF500154">
    <property type="entry name" value="RPB6"/>
    <property type="match status" value="1"/>
</dbReference>
<keyword evidence="4" id="KW-0539">Nucleus</keyword>
<dbReference type="PANTHER" id="PTHR47227:SF5">
    <property type="entry name" value="DNA-DIRECTED RNA POLYMERASES I, II, AND III SUBUNIT RPABC2"/>
    <property type="match status" value="1"/>
</dbReference>
<comment type="caution">
    <text evidence="7">The sequence shown here is derived from an EMBL/GenBank/DDBJ whole genome shotgun (WGS) entry which is preliminary data.</text>
</comment>
<dbReference type="Pfam" id="PF01192">
    <property type="entry name" value="RNA_pol_Rpb6"/>
    <property type="match status" value="1"/>
</dbReference>